<evidence type="ECO:0000256" key="1">
    <source>
        <dbReference type="PROSITE-ProRule" id="PRU00169"/>
    </source>
</evidence>
<dbReference type="PROSITE" id="PS50110">
    <property type="entry name" value="RESPONSE_REGULATORY"/>
    <property type="match status" value="1"/>
</dbReference>
<sequence>MTKSILIVDDQPIIRTMLASTLNALGHFTIHEAGNGAQAYDVVAGAHIDLIFCDINMPDSDGLYLLKMLSNERFHGDIVIISGEDDALIRSTQTLTDSYHLRILGVSSKPITAAMIRHYLYRNSGCDVHNQPLESEQLTQQELAQHLDNKEIKAYFQPQYGLDTMQLIGFEALARIELDDSCLILPGRFISTAENSGLMMRLTVQVINAAMHAFSQLSSAYDQLTLSLNVSSQVLEDEHFPQWLSDKATESGIRNHRIVCELTETLISNDPQSVHVSLLRLRMLNFGVSIDDFGTGYATIKQLHSLPFNELKIDRSFVFDVLENEKSLAVCQRCIGLAQDFGLKVVAEGIEDKKTLQVIQRLGCDIGQGFGLARPVHGEQAVARVNSGQVGLWTEYGEQ</sequence>
<feature type="domain" description="Response regulatory" evidence="2">
    <location>
        <begin position="4"/>
        <end position="124"/>
    </location>
</feature>
<evidence type="ECO:0000259" key="3">
    <source>
        <dbReference type="PROSITE" id="PS50883"/>
    </source>
</evidence>
<feature type="modified residue" description="4-aspartylphosphate" evidence="1">
    <location>
        <position position="54"/>
    </location>
</feature>
<protein>
    <submittedName>
        <fullName evidence="4">Diguanylate cyclase/phosphodiesterase (GGDEF &amp; EAL domains) with PAS/PAC sensor(S)</fullName>
    </submittedName>
</protein>
<dbReference type="PANTHER" id="PTHR33121">
    <property type="entry name" value="CYCLIC DI-GMP PHOSPHODIESTERASE PDEF"/>
    <property type="match status" value="1"/>
</dbReference>
<name>A0A0H4A075_9VIBR</name>
<dbReference type="EMBL" id="KP795634">
    <property type="protein sequence ID" value="AKN39111.1"/>
    <property type="molecule type" value="Genomic_DNA"/>
</dbReference>
<dbReference type="InterPro" id="IPR001633">
    <property type="entry name" value="EAL_dom"/>
</dbReference>
<keyword evidence="1" id="KW-0597">Phosphoprotein</keyword>
<dbReference type="GO" id="GO:0071111">
    <property type="term" value="F:cyclic-guanylate-specific phosphodiesterase activity"/>
    <property type="evidence" value="ECO:0007669"/>
    <property type="project" value="InterPro"/>
</dbReference>
<accession>A0A0H4A075</accession>
<dbReference type="Pfam" id="PF00563">
    <property type="entry name" value="EAL"/>
    <property type="match status" value="1"/>
</dbReference>
<feature type="domain" description="EAL" evidence="3">
    <location>
        <begin position="136"/>
        <end position="389"/>
    </location>
</feature>
<organism evidence="4">
    <name type="scientific">Vibrio genomosp. F6</name>
    <dbReference type="NCBI Taxonomy" id="723172"/>
    <lineage>
        <taxon>Bacteria</taxon>
        <taxon>Pseudomonadati</taxon>
        <taxon>Pseudomonadota</taxon>
        <taxon>Gammaproteobacteria</taxon>
        <taxon>Vibrionales</taxon>
        <taxon>Vibrionaceae</taxon>
        <taxon>Vibrio</taxon>
    </lineage>
</organism>
<dbReference type="SMART" id="SM00448">
    <property type="entry name" value="REC"/>
    <property type="match status" value="1"/>
</dbReference>
<proteinExistence type="predicted"/>
<dbReference type="SUPFAM" id="SSF141868">
    <property type="entry name" value="EAL domain-like"/>
    <property type="match status" value="1"/>
</dbReference>
<dbReference type="SUPFAM" id="SSF52172">
    <property type="entry name" value="CheY-like"/>
    <property type="match status" value="1"/>
</dbReference>
<evidence type="ECO:0000313" key="4">
    <source>
        <dbReference type="EMBL" id="AKN39111.1"/>
    </source>
</evidence>
<dbReference type="PANTHER" id="PTHR33121:SF71">
    <property type="entry name" value="OXYGEN SENSOR PROTEIN DOSP"/>
    <property type="match status" value="1"/>
</dbReference>
<dbReference type="InterPro" id="IPR011006">
    <property type="entry name" value="CheY-like_superfamily"/>
</dbReference>
<dbReference type="PROSITE" id="PS50883">
    <property type="entry name" value="EAL"/>
    <property type="match status" value="1"/>
</dbReference>
<dbReference type="AlphaFoldDB" id="A0A0H4A075"/>
<dbReference type="InterPro" id="IPR001789">
    <property type="entry name" value="Sig_transdc_resp-reg_receiver"/>
</dbReference>
<dbReference type="SMART" id="SM00052">
    <property type="entry name" value="EAL"/>
    <property type="match status" value="1"/>
</dbReference>
<evidence type="ECO:0000259" key="2">
    <source>
        <dbReference type="PROSITE" id="PS50110"/>
    </source>
</evidence>
<dbReference type="Pfam" id="PF00072">
    <property type="entry name" value="Response_reg"/>
    <property type="match status" value="1"/>
</dbReference>
<dbReference type="Gene3D" id="3.40.50.2300">
    <property type="match status" value="1"/>
</dbReference>
<dbReference type="CDD" id="cd01948">
    <property type="entry name" value="EAL"/>
    <property type="match status" value="1"/>
</dbReference>
<dbReference type="InterPro" id="IPR050706">
    <property type="entry name" value="Cyclic-di-GMP_PDE-like"/>
</dbReference>
<dbReference type="GO" id="GO:0000160">
    <property type="term" value="P:phosphorelay signal transduction system"/>
    <property type="evidence" value="ECO:0007669"/>
    <property type="project" value="InterPro"/>
</dbReference>
<dbReference type="Gene3D" id="3.20.20.450">
    <property type="entry name" value="EAL domain"/>
    <property type="match status" value="1"/>
</dbReference>
<reference evidence="4" key="1">
    <citation type="journal article" date="2015" name="MBio">
        <title>Eco-Evolutionary Dynamics of Episomes among Ecologically Cohesive Bacterial Populations.</title>
        <authorList>
            <person name="Xue H."/>
            <person name="Cordero O.X."/>
            <person name="Camas F.M."/>
            <person name="Trimble W."/>
            <person name="Meyer F."/>
            <person name="Guglielmini J."/>
            <person name="Rocha E.P."/>
            <person name="Polz M.F."/>
        </authorList>
    </citation>
    <scope>NUCLEOTIDE SEQUENCE</scope>
    <source>
        <strain evidence="4">FF_110</strain>
    </source>
</reference>
<dbReference type="InterPro" id="IPR035919">
    <property type="entry name" value="EAL_sf"/>
</dbReference>